<proteinExistence type="predicted"/>
<dbReference type="EMBL" id="CM055102">
    <property type="protein sequence ID" value="KAJ7539381.1"/>
    <property type="molecule type" value="Genomic_DNA"/>
</dbReference>
<reference evidence="2" key="1">
    <citation type="journal article" date="2024" name="Proc. Natl. Acad. Sci. U.S.A.">
        <title>Extraordinary preservation of gene collinearity over three hundred million years revealed in homosporous lycophytes.</title>
        <authorList>
            <person name="Li C."/>
            <person name="Wickell D."/>
            <person name="Kuo L.Y."/>
            <person name="Chen X."/>
            <person name="Nie B."/>
            <person name="Liao X."/>
            <person name="Peng D."/>
            <person name="Ji J."/>
            <person name="Jenkins J."/>
            <person name="Williams M."/>
            <person name="Shu S."/>
            <person name="Plott C."/>
            <person name="Barry K."/>
            <person name="Rajasekar S."/>
            <person name="Grimwood J."/>
            <person name="Han X."/>
            <person name="Sun S."/>
            <person name="Hou Z."/>
            <person name="He W."/>
            <person name="Dai G."/>
            <person name="Sun C."/>
            <person name="Schmutz J."/>
            <person name="Leebens-Mack J.H."/>
            <person name="Li F.W."/>
            <person name="Wang L."/>
        </authorList>
    </citation>
    <scope>NUCLEOTIDE SEQUENCE [LARGE SCALE GENOMIC DNA]</scope>
    <source>
        <strain evidence="2">cv. PW_Plant_1</strain>
    </source>
</reference>
<comment type="caution">
    <text evidence="1">The sequence shown here is derived from an EMBL/GenBank/DDBJ whole genome shotgun (WGS) entry which is preliminary data.</text>
</comment>
<name>A0ACC2CBH5_DIPCM</name>
<sequence length="95" mass="10847">MRNHLTWNGSLDKKVMDVKVELNVSLEVSIRIYTLPFTLLPISAVEAPGNVIMQALLDRLVPLFLDQLFDDYKRWTLICASDVEMLGLTSHNTEE</sequence>
<evidence type="ECO:0000313" key="1">
    <source>
        <dbReference type="EMBL" id="KAJ7539381.1"/>
    </source>
</evidence>
<dbReference type="Proteomes" id="UP001162992">
    <property type="component" value="Chromosome 11"/>
</dbReference>
<protein>
    <submittedName>
        <fullName evidence="1">Uncharacterized protein</fullName>
    </submittedName>
</protein>
<keyword evidence="2" id="KW-1185">Reference proteome</keyword>
<gene>
    <name evidence="1" type="ORF">O6H91_11G090100</name>
</gene>
<accession>A0ACC2CBH5</accession>
<evidence type="ECO:0000313" key="2">
    <source>
        <dbReference type="Proteomes" id="UP001162992"/>
    </source>
</evidence>
<organism evidence="1 2">
    <name type="scientific">Diphasiastrum complanatum</name>
    <name type="common">Issler's clubmoss</name>
    <name type="synonym">Lycopodium complanatum</name>
    <dbReference type="NCBI Taxonomy" id="34168"/>
    <lineage>
        <taxon>Eukaryota</taxon>
        <taxon>Viridiplantae</taxon>
        <taxon>Streptophyta</taxon>
        <taxon>Embryophyta</taxon>
        <taxon>Tracheophyta</taxon>
        <taxon>Lycopodiopsida</taxon>
        <taxon>Lycopodiales</taxon>
        <taxon>Lycopodiaceae</taxon>
        <taxon>Lycopodioideae</taxon>
        <taxon>Diphasiastrum</taxon>
    </lineage>
</organism>